<gene>
    <name evidence="1" type="ORF">PVAR5_1758</name>
</gene>
<sequence length="342" mass="39088">MKDSSPEQMMQNLLHIVSADADITQMIWNPISTYWTGISEEKILAFLEHLKEWKVTNAPIFQGFKVEGFLSNSPSVVLEEFDNMPFPPHPYSALPKRFCLVLALYSFFNGRLFWVLSISRNEARTTELNAYWHLYQIFRIYTTAINYQGDAETDFYHPCETLRVDFTPMLYLAGHCCPKPSWLRWIIYELGNVSKGGLCNSSAFATNLDILSSLEKSAKLYSGLILIERFPPPPERIITILLPELSGRHFVAFYATPRSGARKRNNQQYDVLCTASWSSSGNNPRPLVETDEAPHRLFSREWLMEQPQVKGWGSWSHIPGFDLDQALHNHISGSTLALEADS</sequence>
<dbReference type="eggNOG" id="ENOG502S31D">
    <property type="taxonomic scope" value="Eukaryota"/>
</dbReference>
<dbReference type="AlphaFoldDB" id="V5FX05"/>
<reference evidence="2" key="1">
    <citation type="journal article" date="2014" name="Genome Announc.">
        <title>Draft genome sequence of the formaldehyde-resistant fungus Byssochlamys spectabilis No. 5 (anamorph Paecilomyces variotii No. 5) (NBRC109023).</title>
        <authorList>
            <person name="Oka T."/>
            <person name="Ekino K."/>
            <person name="Fukuda K."/>
            <person name="Nomura Y."/>
        </authorList>
    </citation>
    <scope>NUCLEOTIDE SEQUENCE [LARGE SCALE GENOMIC DNA]</scope>
    <source>
        <strain evidence="2">No. 5 / NBRC 109023</strain>
    </source>
</reference>
<organism evidence="1 2">
    <name type="scientific">Byssochlamys spectabilis (strain No. 5 / NBRC 109023)</name>
    <name type="common">Paecilomyces variotii</name>
    <dbReference type="NCBI Taxonomy" id="1356009"/>
    <lineage>
        <taxon>Eukaryota</taxon>
        <taxon>Fungi</taxon>
        <taxon>Dikarya</taxon>
        <taxon>Ascomycota</taxon>
        <taxon>Pezizomycotina</taxon>
        <taxon>Eurotiomycetes</taxon>
        <taxon>Eurotiomycetidae</taxon>
        <taxon>Eurotiales</taxon>
        <taxon>Thermoascaceae</taxon>
        <taxon>Paecilomyces</taxon>
    </lineage>
</organism>
<evidence type="ECO:0000313" key="2">
    <source>
        <dbReference type="Proteomes" id="UP000018001"/>
    </source>
</evidence>
<dbReference type="InParanoid" id="V5FX05"/>
<keyword evidence="2" id="KW-1185">Reference proteome</keyword>
<evidence type="ECO:0000313" key="1">
    <source>
        <dbReference type="EMBL" id="GAD93152.1"/>
    </source>
</evidence>
<dbReference type="EMBL" id="BAUL01000048">
    <property type="protein sequence ID" value="GAD93152.1"/>
    <property type="molecule type" value="Genomic_DNA"/>
</dbReference>
<name>V5FX05_BYSSN</name>
<proteinExistence type="predicted"/>
<comment type="caution">
    <text evidence="1">The sequence shown here is derived from an EMBL/GenBank/DDBJ whole genome shotgun (WGS) entry which is preliminary data.</text>
</comment>
<accession>V5FX05</accession>
<dbReference type="HOGENOM" id="CLU_844601_0_0_1"/>
<dbReference type="OrthoDB" id="5130013at2759"/>
<dbReference type="Proteomes" id="UP000018001">
    <property type="component" value="Unassembled WGS sequence"/>
</dbReference>
<protein>
    <submittedName>
        <fullName evidence="1">Uncharacterized protein</fullName>
    </submittedName>
</protein>